<dbReference type="RefSeq" id="WP_195903073.1">
    <property type="nucleotide sequence ID" value="NZ_JADOGI010000377.1"/>
</dbReference>
<dbReference type="Proteomes" id="UP000605361">
    <property type="component" value="Unassembled WGS sequence"/>
</dbReference>
<proteinExistence type="predicted"/>
<dbReference type="EMBL" id="JADOGI010000377">
    <property type="protein sequence ID" value="MBF8194242.1"/>
    <property type="molecule type" value="Genomic_DNA"/>
</dbReference>
<comment type="caution">
    <text evidence="1">The sequence shown here is derived from an EMBL/GenBank/DDBJ whole genome shotgun (WGS) entry which is preliminary data.</text>
</comment>
<evidence type="ECO:0000313" key="2">
    <source>
        <dbReference type="Proteomes" id="UP000605361"/>
    </source>
</evidence>
<accession>A0A931F620</accession>
<sequence>MRSEFVILRVQHLPPFEPANANISHICLHCDLIGKAETAEHACAGKSGDLADPPGRHQPPGGA</sequence>
<keyword evidence="2" id="KW-1185">Reference proteome</keyword>
<evidence type="ECO:0000313" key="1">
    <source>
        <dbReference type="EMBL" id="MBF8194242.1"/>
    </source>
</evidence>
<dbReference type="AlphaFoldDB" id="A0A931F620"/>
<organism evidence="1 2">
    <name type="scientific">Nonomuraea cypriaca</name>
    <dbReference type="NCBI Taxonomy" id="1187855"/>
    <lineage>
        <taxon>Bacteria</taxon>
        <taxon>Bacillati</taxon>
        <taxon>Actinomycetota</taxon>
        <taxon>Actinomycetes</taxon>
        <taxon>Streptosporangiales</taxon>
        <taxon>Streptosporangiaceae</taxon>
        <taxon>Nonomuraea</taxon>
    </lineage>
</organism>
<protein>
    <submittedName>
        <fullName evidence="1">Uncharacterized protein</fullName>
    </submittedName>
</protein>
<name>A0A931F620_9ACTN</name>
<reference evidence="1" key="1">
    <citation type="submission" date="2020-11" db="EMBL/GenBank/DDBJ databases">
        <title>Whole-genome analyses of Nonomuraea sp. K274.</title>
        <authorList>
            <person name="Veyisoglu A."/>
        </authorList>
    </citation>
    <scope>NUCLEOTIDE SEQUENCE</scope>
    <source>
        <strain evidence="1">K274</strain>
    </source>
</reference>
<gene>
    <name evidence="1" type="ORF">ITP53_52990</name>
</gene>